<reference evidence="3" key="1">
    <citation type="journal article" date="2020" name="J Insects Food Feed">
        <title>The yellow mealworm (Tenebrio molitor) genome: a resource for the emerging insects as food and feed industry.</title>
        <authorList>
            <person name="Eriksson T."/>
            <person name="Andere A."/>
            <person name="Kelstrup H."/>
            <person name="Emery V."/>
            <person name="Picard C."/>
        </authorList>
    </citation>
    <scope>NUCLEOTIDE SEQUENCE</scope>
    <source>
        <strain evidence="3">Stoneville</strain>
        <tissue evidence="3">Whole head</tissue>
    </source>
</reference>
<dbReference type="AlphaFoldDB" id="A0A8J6LAE1"/>
<dbReference type="Proteomes" id="UP000719412">
    <property type="component" value="Unassembled WGS sequence"/>
</dbReference>
<sequence>MKSIVLLCAALALIPGLQSRSVVVLPAQIPIQPGTRPVPIPEIETPGIEVDPVPIQPGVKPPIPEDSDKPSIGNLPAKDECAYLADLIGKLIIF</sequence>
<evidence type="ECO:0000256" key="1">
    <source>
        <dbReference type="SAM" id="MobiDB-lite"/>
    </source>
</evidence>
<accession>A0A8J6LAE1</accession>
<feature type="signal peptide" evidence="2">
    <location>
        <begin position="1"/>
        <end position="19"/>
    </location>
</feature>
<reference evidence="3" key="2">
    <citation type="submission" date="2021-08" db="EMBL/GenBank/DDBJ databases">
        <authorList>
            <person name="Eriksson T."/>
        </authorList>
    </citation>
    <scope>NUCLEOTIDE SEQUENCE</scope>
    <source>
        <strain evidence="3">Stoneville</strain>
        <tissue evidence="3">Whole head</tissue>
    </source>
</reference>
<organism evidence="3 4">
    <name type="scientific">Tenebrio molitor</name>
    <name type="common">Yellow mealworm beetle</name>
    <dbReference type="NCBI Taxonomy" id="7067"/>
    <lineage>
        <taxon>Eukaryota</taxon>
        <taxon>Metazoa</taxon>
        <taxon>Ecdysozoa</taxon>
        <taxon>Arthropoda</taxon>
        <taxon>Hexapoda</taxon>
        <taxon>Insecta</taxon>
        <taxon>Pterygota</taxon>
        <taxon>Neoptera</taxon>
        <taxon>Endopterygota</taxon>
        <taxon>Coleoptera</taxon>
        <taxon>Polyphaga</taxon>
        <taxon>Cucujiformia</taxon>
        <taxon>Tenebrionidae</taxon>
        <taxon>Tenebrio</taxon>
    </lineage>
</organism>
<feature type="region of interest" description="Disordered" evidence="1">
    <location>
        <begin position="49"/>
        <end position="72"/>
    </location>
</feature>
<comment type="caution">
    <text evidence="3">The sequence shown here is derived from an EMBL/GenBank/DDBJ whole genome shotgun (WGS) entry which is preliminary data.</text>
</comment>
<gene>
    <name evidence="3" type="ORF">GEV33_008163</name>
</gene>
<dbReference type="EMBL" id="JABDTM020024094">
    <property type="protein sequence ID" value="KAH0814629.1"/>
    <property type="molecule type" value="Genomic_DNA"/>
</dbReference>
<keyword evidence="4" id="KW-1185">Reference proteome</keyword>
<feature type="chain" id="PRO_5035284919" evidence="2">
    <location>
        <begin position="20"/>
        <end position="94"/>
    </location>
</feature>
<name>A0A8J6LAE1_TENMO</name>
<evidence type="ECO:0000256" key="2">
    <source>
        <dbReference type="SAM" id="SignalP"/>
    </source>
</evidence>
<proteinExistence type="predicted"/>
<protein>
    <submittedName>
        <fullName evidence="3">Uncharacterized protein</fullName>
    </submittedName>
</protein>
<evidence type="ECO:0000313" key="3">
    <source>
        <dbReference type="EMBL" id="KAH0814629.1"/>
    </source>
</evidence>
<evidence type="ECO:0000313" key="4">
    <source>
        <dbReference type="Proteomes" id="UP000719412"/>
    </source>
</evidence>
<keyword evidence="2" id="KW-0732">Signal</keyword>